<gene>
    <name evidence="7" type="ORF">UFOPK2656_00951</name>
    <name evidence="8" type="ORF">UFOPK3651_00534</name>
    <name evidence="9" type="ORF">UFOPK3931_00635</name>
    <name evidence="6" type="ORF">UFOPK4189_00041</name>
</gene>
<dbReference type="PANTHER" id="PTHR43757:SF2">
    <property type="entry name" value="AMINOMETHYLTRANSFERASE, MITOCHONDRIAL"/>
    <property type="match status" value="1"/>
</dbReference>
<dbReference type="Gene3D" id="3.30.70.1400">
    <property type="entry name" value="Aminomethyltransferase beta-barrel domains"/>
    <property type="match status" value="1"/>
</dbReference>
<dbReference type="InterPro" id="IPR027266">
    <property type="entry name" value="TrmE/GcvT-like"/>
</dbReference>
<evidence type="ECO:0000259" key="2">
    <source>
        <dbReference type="Pfam" id="PF01266"/>
    </source>
</evidence>
<name>A0A6J6A2P6_9ZZZZ</name>
<evidence type="ECO:0000259" key="3">
    <source>
        <dbReference type="Pfam" id="PF01571"/>
    </source>
</evidence>
<sequence length="847" mass="92875">MSEVPSTARVVVIGAGIVGNCLVGHLSRLGWTDMVLLDKGPLPNPGGSTGHASNFIFPTDHNKEMAFLTVDSQNQYIAAGMNNTCGGIEVARTPERMEEFKRRMTSAKAWGIDARLVTPAEIKELVPFINEEILLGGYYTPSVSVVDSLATGTQMRDEAVANGVLSVFANTEVLDLLTEPAPGGPRIKAVVTDRGTIEADHVVVACGVWSPRIAKMAGANIPLTPAVHQMADVGPIDILQQSGKELAFPIIRDMDTFCYERQSAGSMEVGSYAHRPILMRPDDIPSIAASALTPTELPLTYDDFDPQMEQAIELMEMLGDAEIRYAINGLLSLTPDANPVLGETPEVRNLWSAAAVWIKEGPGIAQLVAEWMTYGYPHMCDPHGSDISRFYPHEKTEWHINARCNEHFNKTYGIVHPREQWASQRGLRRSPFYAREEALGATFFDARGWERPQWYSSNEQLFAKFPQAATPRTHEWDGRWWNPVTNAEHLQMRESVGVVDLTAFNEFDFEGPGATAFLNYMCVNQVEVPVGRSVYTPLLTPHGGFRGDLTIQRLGEEHYRVITGAFDGGRDHYWFNKHLPTDGSVTFTDRSQGICTIGVWGPNAAKTLAKIATDDTTAPYDLSQGGFPYGAVREVLINGVPCTMYRISYVGENGWEIYTRMEHGLTLWDAVFAAGHEFEIIPVGIGVYAVTGRIEKGYRLMGSELESEYNPVEAGLARPKVKSADFIGKAAYLAARAEAPAAVMCTLSMDSQQCADGYDRFPTGGNEPILTLAGDRIVDAKGRVSRVTTAGAGVSLGKYLLLAYLPPEHAVVGNKLQVMYMNECYPVTVEVAGSTPLFDPTDTRMKG</sequence>
<organism evidence="6">
    <name type="scientific">freshwater metagenome</name>
    <dbReference type="NCBI Taxonomy" id="449393"/>
    <lineage>
        <taxon>unclassified sequences</taxon>
        <taxon>metagenomes</taxon>
        <taxon>ecological metagenomes</taxon>
    </lineage>
</organism>
<dbReference type="SUPFAM" id="SSF51905">
    <property type="entry name" value="FAD/NAD(P)-binding domain"/>
    <property type="match status" value="1"/>
</dbReference>
<dbReference type="Gene3D" id="3.30.1360.120">
    <property type="entry name" value="Probable tRNA modification gtpase trme, domain 1"/>
    <property type="match status" value="1"/>
</dbReference>
<evidence type="ECO:0000256" key="1">
    <source>
        <dbReference type="ARBA" id="ARBA00008609"/>
    </source>
</evidence>
<dbReference type="Gene3D" id="3.50.50.60">
    <property type="entry name" value="FAD/NAD(P)-binding domain"/>
    <property type="match status" value="1"/>
</dbReference>
<evidence type="ECO:0000313" key="6">
    <source>
        <dbReference type="EMBL" id="CAB4362269.1"/>
    </source>
</evidence>
<reference evidence="6" key="1">
    <citation type="submission" date="2020-05" db="EMBL/GenBank/DDBJ databases">
        <authorList>
            <person name="Chiriac C."/>
            <person name="Salcher M."/>
            <person name="Ghai R."/>
            <person name="Kavagutti S V."/>
        </authorList>
    </citation>
    <scope>NUCLEOTIDE SEQUENCE</scope>
</reference>
<dbReference type="EMBL" id="CAFBOL010000010">
    <property type="protein sequence ID" value="CAB4978218.1"/>
    <property type="molecule type" value="Genomic_DNA"/>
</dbReference>
<dbReference type="EMBL" id="CAEZYF010000004">
    <property type="protein sequence ID" value="CAB4715560.1"/>
    <property type="molecule type" value="Genomic_DNA"/>
</dbReference>
<feature type="domain" description="FAD dependent oxidoreductase" evidence="2">
    <location>
        <begin position="9"/>
        <end position="371"/>
    </location>
</feature>
<dbReference type="SUPFAM" id="SSF103025">
    <property type="entry name" value="Folate-binding domain"/>
    <property type="match status" value="1"/>
</dbReference>
<feature type="domain" description="GCVT N-terminal" evidence="3">
    <location>
        <begin position="432"/>
        <end position="718"/>
    </location>
</feature>
<dbReference type="PANTHER" id="PTHR43757">
    <property type="entry name" value="AMINOMETHYLTRANSFERASE"/>
    <property type="match status" value="1"/>
</dbReference>
<dbReference type="InterPro" id="IPR006222">
    <property type="entry name" value="GCVT_N"/>
</dbReference>
<feature type="domain" description="FAD dependent oxidoreductase central" evidence="5">
    <location>
        <begin position="381"/>
        <end position="430"/>
    </location>
</feature>
<dbReference type="InterPro" id="IPR006076">
    <property type="entry name" value="FAD-dep_OxRdtase"/>
</dbReference>
<proteinExistence type="inferred from homology"/>
<dbReference type="InterPro" id="IPR036188">
    <property type="entry name" value="FAD/NAD-bd_sf"/>
</dbReference>
<protein>
    <submittedName>
        <fullName evidence="6">Unannotated protein</fullName>
    </submittedName>
</protein>
<comment type="similarity">
    <text evidence="1">Belongs to the GcvT family.</text>
</comment>
<evidence type="ECO:0000313" key="9">
    <source>
        <dbReference type="EMBL" id="CAB4978218.1"/>
    </source>
</evidence>
<dbReference type="SUPFAM" id="SSF101790">
    <property type="entry name" value="Aminomethyltransferase beta-barrel domain"/>
    <property type="match status" value="1"/>
</dbReference>
<dbReference type="Gene3D" id="3.30.9.10">
    <property type="entry name" value="D-Amino Acid Oxidase, subunit A, domain 2"/>
    <property type="match status" value="1"/>
</dbReference>
<dbReference type="AlphaFoldDB" id="A0A6J6A2P6"/>
<dbReference type="InterPro" id="IPR028896">
    <property type="entry name" value="GcvT/YgfZ/DmdA"/>
</dbReference>
<accession>A0A6J6A2P6</accession>
<dbReference type="Pfam" id="PF01571">
    <property type="entry name" value="GCV_T"/>
    <property type="match status" value="1"/>
</dbReference>
<dbReference type="Pfam" id="PF16350">
    <property type="entry name" value="FAO_M"/>
    <property type="match status" value="1"/>
</dbReference>
<dbReference type="InterPro" id="IPR013977">
    <property type="entry name" value="GcvT_C"/>
</dbReference>
<feature type="domain" description="Aminomethyltransferase C-terminal" evidence="4">
    <location>
        <begin position="769"/>
        <end position="831"/>
    </location>
</feature>
<evidence type="ECO:0000313" key="8">
    <source>
        <dbReference type="EMBL" id="CAB4915936.1"/>
    </source>
</evidence>
<dbReference type="InterPro" id="IPR029043">
    <property type="entry name" value="GcvT/YgfZ_C"/>
</dbReference>
<evidence type="ECO:0000259" key="5">
    <source>
        <dbReference type="Pfam" id="PF16350"/>
    </source>
</evidence>
<dbReference type="GO" id="GO:0005739">
    <property type="term" value="C:mitochondrion"/>
    <property type="evidence" value="ECO:0007669"/>
    <property type="project" value="TreeGrafter"/>
</dbReference>
<dbReference type="EMBL" id="CAFBMT010000002">
    <property type="protein sequence ID" value="CAB4915936.1"/>
    <property type="molecule type" value="Genomic_DNA"/>
</dbReference>
<dbReference type="InterPro" id="IPR032503">
    <property type="entry name" value="FAO_M"/>
</dbReference>
<evidence type="ECO:0000259" key="4">
    <source>
        <dbReference type="Pfam" id="PF08669"/>
    </source>
</evidence>
<dbReference type="Gene3D" id="2.40.30.110">
    <property type="entry name" value="Aminomethyltransferase beta-barrel domains"/>
    <property type="match status" value="1"/>
</dbReference>
<dbReference type="Pfam" id="PF01266">
    <property type="entry name" value="DAO"/>
    <property type="match status" value="1"/>
</dbReference>
<evidence type="ECO:0000313" key="7">
    <source>
        <dbReference type="EMBL" id="CAB4715560.1"/>
    </source>
</evidence>
<dbReference type="EMBL" id="CAESGF010000001">
    <property type="protein sequence ID" value="CAB4362269.1"/>
    <property type="molecule type" value="Genomic_DNA"/>
</dbReference>
<dbReference type="Pfam" id="PF08669">
    <property type="entry name" value="GCV_T_C"/>
    <property type="match status" value="1"/>
</dbReference>
<dbReference type="SUPFAM" id="SSF54373">
    <property type="entry name" value="FAD-linked reductases, C-terminal domain"/>
    <property type="match status" value="1"/>
</dbReference>